<protein>
    <submittedName>
        <fullName evidence="1">Gp42</fullName>
    </submittedName>
</protein>
<dbReference type="KEGG" id="vg:2716806"/>
<gene>
    <name evidence="1" type="primary">Bcep43-42</name>
</gene>
<reference evidence="1 2" key="1">
    <citation type="journal article" date="2006" name="J. Bacteriol.">
        <title>Divergence and mosaicism among virulent soil phages of the Burkholderia cepacia complex.</title>
        <authorList>
            <person name="Summer E.J."/>
            <person name="Gonzalez C.F."/>
            <person name="Bomer M."/>
            <person name="Carlile T."/>
            <person name="Embry A."/>
            <person name="Kucherka A.M."/>
            <person name="Lee J."/>
            <person name="Mebane L."/>
            <person name="Morrison W.C."/>
            <person name="Mark L."/>
            <person name="King M.D."/>
            <person name="LiPuma J.J."/>
            <person name="Vidaver A.K."/>
            <person name="Young R."/>
        </authorList>
    </citation>
    <scope>NUCLEOTIDE SEQUENCE</scope>
</reference>
<keyword evidence="2" id="KW-1185">Reference proteome</keyword>
<dbReference type="EMBL" id="AY368235">
    <property type="protein sequence ID" value="AAR89334.1"/>
    <property type="molecule type" value="Genomic_DNA"/>
</dbReference>
<name>Q6UKA8_9CAUD</name>
<accession>Q6UKA8</accession>
<proteinExistence type="predicted"/>
<evidence type="ECO:0000313" key="1">
    <source>
        <dbReference type="EMBL" id="AAR89334.1"/>
    </source>
</evidence>
<sequence>MNATKKAIPSIRIGYCDMTKQRYIESGKGKTYRCYGIALNDAAAKQMAAQVRAELRIKV</sequence>
<dbReference type="Proteomes" id="UP000001248">
    <property type="component" value="Genome"/>
</dbReference>
<organism evidence="1 2">
    <name type="scientific">Burkholderia phage Bcep43</name>
    <dbReference type="NCBI Taxonomy" id="2883945"/>
    <lineage>
        <taxon>Viruses</taxon>
        <taxon>Duplodnaviria</taxon>
        <taxon>Heunggongvirae</taxon>
        <taxon>Uroviricota</taxon>
        <taxon>Caudoviricetes</taxon>
        <taxon>Naesvirus</taxon>
        <taxon>Naesvirus bcep43</taxon>
    </lineage>
</organism>
<evidence type="ECO:0000313" key="2">
    <source>
        <dbReference type="Proteomes" id="UP000001248"/>
    </source>
</evidence>
<dbReference type="RefSeq" id="NP_958148.1">
    <property type="nucleotide sequence ID" value="NC_005342.2"/>
</dbReference>
<dbReference type="GeneID" id="2716806"/>